<dbReference type="EMBL" id="CABIJS010000110">
    <property type="protein sequence ID" value="VUZ42923.1"/>
    <property type="molecule type" value="Genomic_DNA"/>
</dbReference>
<reference evidence="1 2" key="1">
    <citation type="submission" date="2019-07" db="EMBL/GenBank/DDBJ databases">
        <authorList>
            <person name="Jastrzebski P J."/>
            <person name="Paukszto L."/>
            <person name="Jastrzebski P J."/>
        </authorList>
    </citation>
    <scope>NUCLEOTIDE SEQUENCE [LARGE SCALE GENOMIC DNA]</scope>
    <source>
        <strain evidence="1 2">WMS-il1</strain>
    </source>
</reference>
<sequence length="96" mass="10769">MAGDISAAKVLFDKQMPAQAKNMAREELDQRIPLGNPVARAMSLGGYKQSFQSPYNRTFIELSDSKKSHKERFDKVMDEAIDQDAKKVFGLTGTSW</sequence>
<organism evidence="1 2">
    <name type="scientific">Hymenolepis diminuta</name>
    <name type="common">Rat tapeworm</name>
    <dbReference type="NCBI Taxonomy" id="6216"/>
    <lineage>
        <taxon>Eukaryota</taxon>
        <taxon>Metazoa</taxon>
        <taxon>Spiralia</taxon>
        <taxon>Lophotrochozoa</taxon>
        <taxon>Platyhelminthes</taxon>
        <taxon>Cestoda</taxon>
        <taxon>Eucestoda</taxon>
        <taxon>Cyclophyllidea</taxon>
        <taxon>Hymenolepididae</taxon>
        <taxon>Hymenolepis</taxon>
    </lineage>
</organism>
<dbReference type="Proteomes" id="UP000321570">
    <property type="component" value="Unassembled WGS sequence"/>
</dbReference>
<protein>
    <submittedName>
        <fullName evidence="1">Uncharacterized protein</fullName>
    </submittedName>
</protein>
<proteinExistence type="predicted"/>
<accession>A0A564Y8Q6</accession>
<name>A0A564Y8Q6_HYMDI</name>
<gene>
    <name evidence="1" type="ORF">WMSIL1_LOCUS3432</name>
</gene>
<keyword evidence="2" id="KW-1185">Reference proteome</keyword>
<evidence type="ECO:0000313" key="1">
    <source>
        <dbReference type="EMBL" id="VUZ42923.1"/>
    </source>
</evidence>
<evidence type="ECO:0000313" key="2">
    <source>
        <dbReference type="Proteomes" id="UP000321570"/>
    </source>
</evidence>
<dbReference type="AlphaFoldDB" id="A0A564Y8Q6"/>